<reference evidence="3" key="2">
    <citation type="submission" date="2021-04" db="EMBL/GenBank/DDBJ databases">
        <authorList>
            <person name="Gilroy R."/>
        </authorList>
    </citation>
    <scope>NUCLEOTIDE SEQUENCE</scope>
    <source>
        <strain evidence="3">CHK33-7979</strain>
    </source>
</reference>
<dbReference type="Pfam" id="PF13309">
    <property type="entry name" value="HTH_22"/>
    <property type="match status" value="1"/>
</dbReference>
<dbReference type="Proteomes" id="UP000886824">
    <property type="component" value="Unassembled WGS sequence"/>
</dbReference>
<feature type="domain" description="Transcriptional regulator DauR-like HTH" evidence="2">
    <location>
        <begin position="154"/>
        <end position="213"/>
    </location>
</feature>
<dbReference type="Gene3D" id="1.10.10.60">
    <property type="entry name" value="Homeodomain-like"/>
    <property type="match status" value="1"/>
</dbReference>
<dbReference type="InterPro" id="IPR039445">
    <property type="entry name" value="DauR-like_HTH"/>
</dbReference>
<dbReference type="EMBL" id="DXCX01000047">
    <property type="protein sequence ID" value="HIY73207.1"/>
    <property type="molecule type" value="Genomic_DNA"/>
</dbReference>
<dbReference type="PANTHER" id="PTHR35568:SF1">
    <property type="entry name" value="TRANSCRIPTIONAL REGULATOR DAUR"/>
    <property type="match status" value="1"/>
</dbReference>
<name>A0A9D1Z4E2_9FIRM</name>
<feature type="domain" description="YheO-like" evidence="1">
    <location>
        <begin position="7"/>
        <end position="118"/>
    </location>
</feature>
<comment type="caution">
    <text evidence="3">The sequence shown here is derived from an EMBL/GenBank/DDBJ whole genome shotgun (WGS) entry which is preliminary data.</text>
</comment>
<proteinExistence type="predicted"/>
<protein>
    <submittedName>
        <fullName evidence="3">PAS domain-containing protein</fullName>
    </submittedName>
</protein>
<evidence type="ECO:0000313" key="4">
    <source>
        <dbReference type="Proteomes" id="UP000886824"/>
    </source>
</evidence>
<dbReference type="PANTHER" id="PTHR35568">
    <property type="entry name" value="TRANSCRIPTIONAL REGULATOR DAUR"/>
    <property type="match status" value="1"/>
</dbReference>
<organism evidence="3 4">
    <name type="scientific">Candidatus Intestinimonas merdavium</name>
    <dbReference type="NCBI Taxonomy" id="2838622"/>
    <lineage>
        <taxon>Bacteria</taxon>
        <taxon>Bacillati</taxon>
        <taxon>Bacillota</taxon>
        <taxon>Clostridia</taxon>
        <taxon>Eubacteriales</taxon>
        <taxon>Intestinimonas</taxon>
    </lineage>
</organism>
<reference evidence="3" key="1">
    <citation type="journal article" date="2021" name="PeerJ">
        <title>Extensive microbial diversity within the chicken gut microbiome revealed by metagenomics and culture.</title>
        <authorList>
            <person name="Gilroy R."/>
            <person name="Ravi A."/>
            <person name="Getino M."/>
            <person name="Pursley I."/>
            <person name="Horton D.L."/>
            <person name="Alikhan N.F."/>
            <person name="Baker D."/>
            <person name="Gharbi K."/>
            <person name="Hall N."/>
            <person name="Watson M."/>
            <person name="Adriaenssens E.M."/>
            <person name="Foster-Nyarko E."/>
            <person name="Jarju S."/>
            <person name="Secka A."/>
            <person name="Antonio M."/>
            <person name="Oren A."/>
            <person name="Chaudhuri R.R."/>
            <person name="La Ragione R."/>
            <person name="Hildebrand F."/>
            <person name="Pallen M.J."/>
        </authorList>
    </citation>
    <scope>NUCLEOTIDE SEQUENCE</scope>
    <source>
        <strain evidence="3">CHK33-7979</strain>
    </source>
</reference>
<evidence type="ECO:0000259" key="2">
    <source>
        <dbReference type="Pfam" id="PF13309"/>
    </source>
</evidence>
<sequence>MSNRSRLERYLPIAAFLSAVCGKHYEVILHDVSDPEASVVAIFNGHLSGRKVGDPMTELARSLVREEVYRHQDFIANYEGRTRSGKRFVSSTYFIKEEGVLLGLICVNHDVSDLTAMASHLQNLLSAFSVPGQAPAQPPYTEELDDSIPELSTTLIHNTVLRQGVPAGRMTSVEKEALIEALERQGVFSTKGAVGQVARELEISEPTVYRYLRRIRSR</sequence>
<accession>A0A9D1Z4E2</accession>
<gene>
    <name evidence="3" type="ORF">H9826_04420</name>
</gene>
<dbReference type="InterPro" id="IPR013559">
    <property type="entry name" value="YheO"/>
</dbReference>
<dbReference type="InterPro" id="IPR039446">
    <property type="entry name" value="DauR-like"/>
</dbReference>
<dbReference type="Pfam" id="PF08348">
    <property type="entry name" value="PAS_6"/>
    <property type="match status" value="1"/>
</dbReference>
<dbReference type="AlphaFoldDB" id="A0A9D1Z4E2"/>
<evidence type="ECO:0000313" key="3">
    <source>
        <dbReference type="EMBL" id="HIY73207.1"/>
    </source>
</evidence>
<evidence type="ECO:0000259" key="1">
    <source>
        <dbReference type="Pfam" id="PF08348"/>
    </source>
</evidence>